<dbReference type="Proteomes" id="UP000006319">
    <property type="component" value="Unassembled WGS sequence"/>
</dbReference>
<dbReference type="EMBL" id="DF158226">
    <property type="protein sequence ID" value="GAB69940.1"/>
    <property type="molecule type" value="Genomic_DNA"/>
</dbReference>
<name>K6V3J2_PLACD</name>
<feature type="compositionally biased region" description="Basic and acidic residues" evidence="1">
    <location>
        <begin position="92"/>
        <end position="107"/>
    </location>
</feature>
<organism evidence="2 3">
    <name type="scientific">Plasmodium cynomolgi (strain B)</name>
    <dbReference type="NCBI Taxonomy" id="1120755"/>
    <lineage>
        <taxon>Eukaryota</taxon>
        <taxon>Sar</taxon>
        <taxon>Alveolata</taxon>
        <taxon>Apicomplexa</taxon>
        <taxon>Aconoidasida</taxon>
        <taxon>Haemosporida</taxon>
        <taxon>Plasmodiidae</taxon>
        <taxon>Plasmodium</taxon>
        <taxon>Plasmodium (Plasmodium)</taxon>
    </lineage>
</organism>
<dbReference type="OrthoDB" id="383799at2759"/>
<dbReference type="KEGG" id="pcy:PCYB_006890"/>
<proteinExistence type="predicted"/>
<reference evidence="2 3" key="1">
    <citation type="journal article" date="2012" name="Nat. Genet.">
        <title>Plasmodium cynomolgi genome sequences provide insight into Plasmodium vivax and the monkey malaria clade.</title>
        <authorList>
            <person name="Tachibana S."/>
            <person name="Sullivan S.A."/>
            <person name="Kawai S."/>
            <person name="Nakamura S."/>
            <person name="Kim H.R."/>
            <person name="Goto N."/>
            <person name="Arisue N."/>
            <person name="Palacpac N.M.Q."/>
            <person name="Honma H."/>
            <person name="Yagi M."/>
            <person name="Tougan T."/>
            <person name="Katakai Y."/>
            <person name="Kaneko O."/>
            <person name="Mita T."/>
            <person name="Kita K."/>
            <person name="Yasutomi Y."/>
            <person name="Sutton P.L."/>
            <person name="Shakhbatyan R."/>
            <person name="Horii T."/>
            <person name="Yasunaga T."/>
            <person name="Barnwell J.W."/>
            <person name="Escalante A.A."/>
            <person name="Carlton J.M."/>
            <person name="Tanabe K."/>
        </authorList>
    </citation>
    <scope>NUCLEOTIDE SEQUENCE [LARGE SCALE GENOMIC DNA]</scope>
    <source>
        <strain evidence="2 3">B</strain>
    </source>
</reference>
<feature type="region of interest" description="Disordered" evidence="1">
    <location>
        <begin position="77"/>
        <end position="123"/>
    </location>
</feature>
<protein>
    <submittedName>
        <fullName evidence="2">Uncharacterized protein</fullName>
    </submittedName>
</protein>
<evidence type="ECO:0000313" key="2">
    <source>
        <dbReference type="EMBL" id="GAB69940.1"/>
    </source>
</evidence>
<gene>
    <name evidence="2" type="ORF">PCYB_006890</name>
</gene>
<dbReference type="RefSeq" id="XP_004228158.1">
    <property type="nucleotide sequence ID" value="XM_004228110.1"/>
</dbReference>
<dbReference type="AlphaFoldDB" id="K6V3J2"/>
<sequence length="307" mass="35504">MQNIFFIPFPPQPSSFRNSSSTSNLNNSLGELRGRLLKGGTAVERHAQDAVLRERLVNVLHDDDETIKYRLNELKQEGKRKKNVESTLRNGNLRDELPRSSKSEKGARASKRQGKPKKKANMVRIKYESTDSLYFSRKTDGSTESLSSRSDYDTSTESLGIERTNHSSTTTLDSLQLDKYLEKKFEEEISYYERRKSINLRDKYYELALKRGDYENLGKEILDTKYVKDLERFPMVKEMKRGSSIGRFLKKLDSFEFEFVVPLSKNKSFRANSSFHSRGLTGKLLRILDKYVVFSPLTSNGIHYYAN</sequence>
<feature type="compositionally biased region" description="Basic residues" evidence="1">
    <location>
        <begin position="108"/>
        <end position="121"/>
    </location>
</feature>
<accession>K6V3J2</accession>
<feature type="region of interest" description="Disordered" evidence="1">
    <location>
        <begin position="137"/>
        <end position="167"/>
    </location>
</feature>
<feature type="compositionally biased region" description="Polar residues" evidence="1">
    <location>
        <begin position="142"/>
        <end position="158"/>
    </location>
</feature>
<feature type="non-terminal residue" evidence="2">
    <location>
        <position position="307"/>
    </location>
</feature>
<dbReference type="VEuPathDB" id="PlasmoDB:PCYB_006890"/>
<keyword evidence="3" id="KW-1185">Reference proteome</keyword>
<evidence type="ECO:0000313" key="3">
    <source>
        <dbReference type="Proteomes" id="UP000006319"/>
    </source>
</evidence>
<evidence type="ECO:0000256" key="1">
    <source>
        <dbReference type="SAM" id="MobiDB-lite"/>
    </source>
</evidence>
<dbReference type="GeneID" id="14696482"/>
<dbReference type="PhylomeDB" id="K6V3J2"/>